<dbReference type="AlphaFoldDB" id="A0A9W9HPH9"/>
<dbReference type="InterPro" id="IPR002110">
    <property type="entry name" value="Ankyrin_rpt"/>
</dbReference>
<feature type="repeat" description="ANK" evidence="3">
    <location>
        <begin position="226"/>
        <end position="258"/>
    </location>
</feature>
<dbReference type="InterPro" id="IPR036770">
    <property type="entry name" value="Ankyrin_rpt-contain_sf"/>
</dbReference>
<name>A0A9W9HPH9_9EURO</name>
<evidence type="ECO:0008006" key="6">
    <source>
        <dbReference type="Google" id="ProtNLM"/>
    </source>
</evidence>
<dbReference type="GO" id="GO:0005634">
    <property type="term" value="C:nucleus"/>
    <property type="evidence" value="ECO:0007669"/>
    <property type="project" value="TreeGrafter"/>
</dbReference>
<feature type="repeat" description="ANK" evidence="3">
    <location>
        <begin position="193"/>
        <end position="225"/>
    </location>
</feature>
<evidence type="ECO:0000256" key="2">
    <source>
        <dbReference type="ARBA" id="ARBA00023043"/>
    </source>
</evidence>
<dbReference type="Pfam" id="PF00023">
    <property type="entry name" value="Ank"/>
    <property type="match status" value="1"/>
</dbReference>
<keyword evidence="1" id="KW-0677">Repeat</keyword>
<organism evidence="4 5">
    <name type="scientific">Penicillium capsulatum</name>
    <dbReference type="NCBI Taxonomy" id="69766"/>
    <lineage>
        <taxon>Eukaryota</taxon>
        <taxon>Fungi</taxon>
        <taxon>Dikarya</taxon>
        <taxon>Ascomycota</taxon>
        <taxon>Pezizomycotina</taxon>
        <taxon>Eurotiomycetes</taxon>
        <taxon>Eurotiomycetidae</taxon>
        <taxon>Eurotiales</taxon>
        <taxon>Aspergillaceae</taxon>
        <taxon>Penicillium</taxon>
    </lineage>
</organism>
<evidence type="ECO:0000256" key="3">
    <source>
        <dbReference type="PROSITE-ProRule" id="PRU00023"/>
    </source>
</evidence>
<dbReference type="GO" id="GO:0010468">
    <property type="term" value="P:regulation of gene expression"/>
    <property type="evidence" value="ECO:0007669"/>
    <property type="project" value="TreeGrafter"/>
</dbReference>
<keyword evidence="2 3" id="KW-0040">ANK repeat</keyword>
<evidence type="ECO:0000313" key="5">
    <source>
        <dbReference type="Proteomes" id="UP001146351"/>
    </source>
</evidence>
<reference evidence="4" key="1">
    <citation type="submission" date="2022-11" db="EMBL/GenBank/DDBJ databases">
        <authorList>
            <person name="Petersen C."/>
        </authorList>
    </citation>
    <scope>NUCLEOTIDE SEQUENCE</scope>
    <source>
        <strain evidence="4">IBT 21917</strain>
    </source>
</reference>
<dbReference type="PANTHER" id="PTHR24124">
    <property type="entry name" value="ANKYRIN REPEAT FAMILY A"/>
    <property type="match status" value="1"/>
</dbReference>
<dbReference type="Pfam" id="PF12796">
    <property type="entry name" value="Ank_2"/>
    <property type="match status" value="1"/>
</dbReference>
<evidence type="ECO:0000313" key="4">
    <source>
        <dbReference type="EMBL" id="KAJ5152505.1"/>
    </source>
</evidence>
<dbReference type="Proteomes" id="UP001146351">
    <property type="component" value="Unassembled WGS sequence"/>
</dbReference>
<dbReference type="SMART" id="SM00248">
    <property type="entry name" value="ANK"/>
    <property type="match status" value="5"/>
</dbReference>
<dbReference type="PANTHER" id="PTHR24124:SF14">
    <property type="entry name" value="CHROMOSOME UNDETERMINED SCAFFOLD_25, WHOLE GENOME SHOTGUN SEQUENCE"/>
    <property type="match status" value="1"/>
</dbReference>
<feature type="repeat" description="ANK" evidence="3">
    <location>
        <begin position="118"/>
        <end position="150"/>
    </location>
</feature>
<dbReference type="SUPFAM" id="SSF48403">
    <property type="entry name" value="Ankyrin repeat"/>
    <property type="match status" value="1"/>
</dbReference>
<dbReference type="Gene3D" id="1.25.40.20">
    <property type="entry name" value="Ankyrin repeat-containing domain"/>
    <property type="match status" value="1"/>
</dbReference>
<accession>A0A9W9HPH9</accession>
<dbReference type="PROSITE" id="PS50297">
    <property type="entry name" value="ANK_REP_REGION"/>
    <property type="match status" value="3"/>
</dbReference>
<gene>
    <name evidence="4" type="ORF">N7492_009785</name>
</gene>
<sequence>MDDTQYCAGDAFSHVYDMFPELGRSSDNFSCSWDKGDNVHGSSLSESCLFYIQWLNNQENEALETIINYPNLPLEFFDEEHGSALHCAIKKNWTRVIGHFFQYDASQSMHILHYPDGNGTRPLSLAVHLKNSLIFRLLLDAGADPNEPDEYNLQAPQDMMWTPFLLAVRYGNIKIVDMLLERQLVEVNLQCATGESPLMIAVREGKALMAKRLIDAYADLTTPDDEGKTPLVLAVREKNPELIGLLLDEGCDDLLDDMGIKDAMHEAMKGPEKEYGIMNSLQMSLSEAVCS</sequence>
<dbReference type="OrthoDB" id="366390at2759"/>
<dbReference type="EMBL" id="JAPQKO010000007">
    <property type="protein sequence ID" value="KAJ5152505.1"/>
    <property type="molecule type" value="Genomic_DNA"/>
</dbReference>
<reference evidence="4" key="2">
    <citation type="journal article" date="2023" name="IMA Fungus">
        <title>Comparative genomic study of the Penicillium genus elucidates a diverse pangenome and 15 lateral gene transfer events.</title>
        <authorList>
            <person name="Petersen C."/>
            <person name="Sorensen T."/>
            <person name="Nielsen M.R."/>
            <person name="Sondergaard T.E."/>
            <person name="Sorensen J.L."/>
            <person name="Fitzpatrick D.A."/>
            <person name="Frisvad J.C."/>
            <person name="Nielsen K.L."/>
        </authorList>
    </citation>
    <scope>NUCLEOTIDE SEQUENCE</scope>
    <source>
        <strain evidence="4">IBT 21917</strain>
    </source>
</reference>
<dbReference type="PROSITE" id="PS50088">
    <property type="entry name" value="ANK_REPEAT"/>
    <property type="match status" value="3"/>
</dbReference>
<protein>
    <recommendedName>
        <fullName evidence="6">Ankyrin repeat protein</fullName>
    </recommendedName>
</protein>
<keyword evidence="5" id="KW-1185">Reference proteome</keyword>
<evidence type="ECO:0000256" key="1">
    <source>
        <dbReference type="ARBA" id="ARBA00022737"/>
    </source>
</evidence>
<comment type="caution">
    <text evidence="4">The sequence shown here is derived from an EMBL/GenBank/DDBJ whole genome shotgun (WGS) entry which is preliminary data.</text>
</comment>
<proteinExistence type="predicted"/>